<dbReference type="Gene3D" id="1.10.472.10">
    <property type="entry name" value="Cyclin-like"/>
    <property type="match status" value="2"/>
</dbReference>
<proteinExistence type="inferred from homology"/>
<dbReference type="InterPro" id="IPR036915">
    <property type="entry name" value="Cyclin-like_sf"/>
</dbReference>
<dbReference type="InterPro" id="IPR004367">
    <property type="entry name" value="Cyclin_C-dom"/>
</dbReference>
<name>A0A9Q0L662_ANAIG</name>
<dbReference type="InterPro" id="IPR006671">
    <property type="entry name" value="Cyclin_N"/>
</dbReference>
<dbReference type="SMART" id="SM00385">
    <property type="entry name" value="CYCLIN"/>
    <property type="match status" value="2"/>
</dbReference>
<dbReference type="OMA" id="KFFCEID"/>
<accession>A0A9Q0L662</accession>
<dbReference type="OrthoDB" id="25002at2759"/>
<dbReference type="AlphaFoldDB" id="A0A9Q0L662"/>
<gene>
    <name evidence="4" type="ORF">M0811_13329</name>
</gene>
<evidence type="ECO:0000313" key="4">
    <source>
        <dbReference type="EMBL" id="KAJ5067067.1"/>
    </source>
</evidence>
<feature type="domain" description="Cyclin-like" evidence="3">
    <location>
        <begin position="152"/>
        <end position="233"/>
    </location>
</feature>
<dbReference type="PANTHER" id="PTHR10026">
    <property type="entry name" value="CYCLIN"/>
    <property type="match status" value="1"/>
</dbReference>
<sequence length="257" mass="29497">MEFPKWIFEKQTIIENTPSRKEGIDFETELNEREETSIFILTLGKLLDLNEIIICTSQYYFHRVFLKYSFNKEDSNQARMMAAGCVLLASKIHECAKKTRDIINCYHFIITGGQQILEIGDHFHKLRADLVLAESRVLRALCFDLDIVVPNVYLLHFSKSLSLSQSTFKIASKLLNDSMTSILCLLCTPVEIACGCIHLASKISDKEIPFPCWYEVFGVDTNKVVFVVSEIMSLISKSNEQNFHNLNENQNENLKKN</sequence>
<dbReference type="Proteomes" id="UP001149090">
    <property type="component" value="Unassembled WGS sequence"/>
</dbReference>
<dbReference type="InterPro" id="IPR043198">
    <property type="entry name" value="Cyclin/Ssn8"/>
</dbReference>
<comment type="caution">
    <text evidence="4">The sequence shown here is derived from an EMBL/GenBank/DDBJ whole genome shotgun (WGS) entry which is preliminary data.</text>
</comment>
<keyword evidence="5" id="KW-1185">Reference proteome</keyword>
<reference evidence="4" key="1">
    <citation type="submission" date="2022-10" db="EMBL/GenBank/DDBJ databases">
        <title>Novel sulphate-reducing endosymbionts in the free-living metamonad Anaeramoeba.</title>
        <authorList>
            <person name="Jerlstrom-Hultqvist J."/>
            <person name="Cepicka I."/>
            <person name="Gallot-Lavallee L."/>
            <person name="Salas-Leiva D."/>
            <person name="Curtis B.A."/>
            <person name="Zahonova K."/>
            <person name="Pipaliya S."/>
            <person name="Dacks J."/>
            <person name="Roger A.J."/>
        </authorList>
    </citation>
    <scope>NUCLEOTIDE SEQUENCE</scope>
    <source>
        <strain evidence="4">BMAN</strain>
    </source>
</reference>
<dbReference type="SUPFAM" id="SSF47954">
    <property type="entry name" value="Cyclin-like"/>
    <property type="match status" value="2"/>
</dbReference>
<keyword evidence="1 2" id="KW-0195">Cyclin</keyword>
<dbReference type="CDD" id="cd20546">
    <property type="entry name" value="CYCLIN_SpCG1C_ScCTK2-like_rpt2"/>
    <property type="match status" value="1"/>
</dbReference>
<evidence type="ECO:0000256" key="1">
    <source>
        <dbReference type="ARBA" id="ARBA00023127"/>
    </source>
</evidence>
<dbReference type="GO" id="GO:0016538">
    <property type="term" value="F:cyclin-dependent protein serine/threonine kinase regulator activity"/>
    <property type="evidence" value="ECO:0007669"/>
    <property type="project" value="InterPro"/>
</dbReference>
<dbReference type="Pfam" id="PF00134">
    <property type="entry name" value="Cyclin_N"/>
    <property type="match status" value="1"/>
</dbReference>
<dbReference type="InterPro" id="IPR013763">
    <property type="entry name" value="Cyclin-like_dom"/>
</dbReference>
<protein>
    <submittedName>
        <fullName evidence="4">Cyclin</fullName>
    </submittedName>
</protein>
<comment type="similarity">
    <text evidence="2">Belongs to the cyclin family.</text>
</comment>
<dbReference type="GO" id="GO:0006357">
    <property type="term" value="P:regulation of transcription by RNA polymerase II"/>
    <property type="evidence" value="ECO:0007669"/>
    <property type="project" value="InterPro"/>
</dbReference>
<organism evidence="4 5">
    <name type="scientific">Anaeramoeba ignava</name>
    <name type="common">Anaerobic marine amoeba</name>
    <dbReference type="NCBI Taxonomy" id="1746090"/>
    <lineage>
        <taxon>Eukaryota</taxon>
        <taxon>Metamonada</taxon>
        <taxon>Anaeramoebidae</taxon>
        <taxon>Anaeramoeba</taxon>
    </lineage>
</organism>
<dbReference type="EMBL" id="JAPDFW010000135">
    <property type="protein sequence ID" value="KAJ5067067.1"/>
    <property type="molecule type" value="Genomic_DNA"/>
</dbReference>
<evidence type="ECO:0000313" key="5">
    <source>
        <dbReference type="Proteomes" id="UP001149090"/>
    </source>
</evidence>
<evidence type="ECO:0000256" key="2">
    <source>
        <dbReference type="RuleBase" id="RU000383"/>
    </source>
</evidence>
<dbReference type="PIRSF" id="PIRSF028758">
    <property type="entry name" value="Cyclin, C/H/G types"/>
    <property type="match status" value="1"/>
</dbReference>
<feature type="domain" description="Cyclin-like" evidence="3">
    <location>
        <begin position="38"/>
        <end position="125"/>
    </location>
</feature>
<evidence type="ECO:0000259" key="3">
    <source>
        <dbReference type="SMART" id="SM00385"/>
    </source>
</evidence>
<dbReference type="Pfam" id="PF02984">
    <property type="entry name" value="Cyclin_C"/>
    <property type="match status" value="1"/>
</dbReference>